<gene>
    <name evidence="1" type="ORF">A8145_29425</name>
</gene>
<dbReference type="AlphaFoldDB" id="A0A6M7U149"/>
<organism evidence="1 2">
    <name type="scientific">Rhizobium loti</name>
    <name type="common">Mesorhizobium loti</name>
    <dbReference type="NCBI Taxonomy" id="381"/>
    <lineage>
        <taxon>Bacteria</taxon>
        <taxon>Pseudomonadati</taxon>
        <taxon>Pseudomonadota</taxon>
        <taxon>Alphaproteobacteria</taxon>
        <taxon>Hyphomicrobiales</taxon>
        <taxon>Phyllobacteriaceae</taxon>
        <taxon>Mesorhizobium</taxon>
    </lineage>
</organism>
<dbReference type="SUPFAM" id="SSF51569">
    <property type="entry name" value="Aldolase"/>
    <property type="match status" value="1"/>
</dbReference>
<dbReference type="Gene3D" id="3.20.20.70">
    <property type="entry name" value="Aldolase class I"/>
    <property type="match status" value="1"/>
</dbReference>
<dbReference type="EMBL" id="LYTK01000010">
    <property type="protein sequence ID" value="OBQ66559.1"/>
    <property type="molecule type" value="Genomic_DNA"/>
</dbReference>
<dbReference type="PANTHER" id="PTHR47916:SF1">
    <property type="entry name" value="3-HYDROXY-5-PHOSPHONOOXYPENTANE-2,4-DIONE THIOLASE"/>
    <property type="match status" value="1"/>
</dbReference>
<dbReference type="SMART" id="SM01133">
    <property type="entry name" value="DeoC"/>
    <property type="match status" value="1"/>
</dbReference>
<name>A0A6M7U149_RHILI</name>
<dbReference type="GO" id="GO:0004332">
    <property type="term" value="F:fructose-bisphosphate aldolase activity"/>
    <property type="evidence" value="ECO:0007669"/>
    <property type="project" value="InterPro"/>
</dbReference>
<evidence type="ECO:0000313" key="1">
    <source>
        <dbReference type="EMBL" id="OBQ66559.1"/>
    </source>
</evidence>
<dbReference type="InterPro" id="IPR002915">
    <property type="entry name" value="DeoC/FbaB/LacD_aldolase"/>
</dbReference>
<dbReference type="InterPro" id="IPR041720">
    <property type="entry name" value="FbaB-like"/>
</dbReference>
<dbReference type="Pfam" id="PF01791">
    <property type="entry name" value="DeoC"/>
    <property type="match status" value="1"/>
</dbReference>
<dbReference type="InterPro" id="IPR013785">
    <property type="entry name" value="Aldolase_TIM"/>
</dbReference>
<proteinExistence type="predicted"/>
<dbReference type="PIRSF" id="PIRSF038992">
    <property type="entry name" value="Aldolase_Ia"/>
    <property type="match status" value="1"/>
</dbReference>
<dbReference type="InterPro" id="IPR050456">
    <property type="entry name" value="DeoC/FbaB_aldolase"/>
</dbReference>
<accession>A0A6M7U149</accession>
<dbReference type="PANTHER" id="PTHR47916">
    <property type="entry name" value="FRUCTOSE-BISPHOSPHATE ALDOLASE CLASS 1"/>
    <property type="match status" value="1"/>
</dbReference>
<reference evidence="1 2" key="1">
    <citation type="submission" date="2016-05" db="EMBL/GenBank/DDBJ databases">
        <authorList>
            <person name="Ramsay J.P."/>
        </authorList>
    </citation>
    <scope>NUCLEOTIDE SEQUENCE [LARGE SCALE GENOMIC DNA]</scope>
    <source>
        <strain evidence="1 2">NZP2042</strain>
    </source>
</reference>
<evidence type="ECO:0000313" key="2">
    <source>
        <dbReference type="Proteomes" id="UP000093737"/>
    </source>
</evidence>
<comment type="caution">
    <text evidence="1">The sequence shown here is derived from an EMBL/GenBank/DDBJ whole genome shotgun (WGS) entry which is preliminary data.</text>
</comment>
<dbReference type="Proteomes" id="UP000093737">
    <property type="component" value="Unassembled WGS sequence"/>
</dbReference>
<protein>
    <submittedName>
        <fullName evidence="1">Uncharacterized protein</fullName>
    </submittedName>
</protein>
<sequence length="280" mass="29578">MKEMSEIGKARRLARLLNKNSGRMLCVPLDHGMQVGPIAGIADPAPLIDIVVEAGVDAVIVNPGMLLRHGHRLAGGPAVILRLNQTTMWRHGTPTGYADTHSRLVATVEEAVQMGAEAVITYLFTCNNRPEEETKSFETAGIVASECRKWGVVHVIEAMAAKGGFARANDPAVVAMNCRMAGELGADMIKTDWCEPERFADIARQSLAPIAVAGGPALATLAGTLQFAKDTISAGATGLMFGRNVFQQADVAATLARLADVVHDRSELQGDPCAMPLGAG</sequence>